<dbReference type="SUPFAM" id="SSF55347">
    <property type="entry name" value="Glyceraldehyde-3-phosphate dehydrogenase-like, C-terminal domain"/>
    <property type="match status" value="1"/>
</dbReference>
<organism evidence="5 6">
    <name type="scientific">Clostridium grantii DSM 8605</name>
    <dbReference type="NCBI Taxonomy" id="1121316"/>
    <lineage>
        <taxon>Bacteria</taxon>
        <taxon>Bacillati</taxon>
        <taxon>Bacillota</taxon>
        <taxon>Clostridia</taxon>
        <taxon>Eubacteriales</taxon>
        <taxon>Clostridiaceae</taxon>
        <taxon>Clostridium</taxon>
    </lineage>
</organism>
<dbReference type="Pfam" id="PF22725">
    <property type="entry name" value="GFO_IDH_MocA_C3"/>
    <property type="match status" value="1"/>
</dbReference>
<evidence type="ECO:0000259" key="4">
    <source>
        <dbReference type="Pfam" id="PF22725"/>
    </source>
</evidence>
<dbReference type="RefSeq" id="WP_084133655.1">
    <property type="nucleotide sequence ID" value="NZ_FQXM01000028.1"/>
</dbReference>
<feature type="domain" description="Gfo/Idh/MocA-like oxidoreductase N-terminal" evidence="3">
    <location>
        <begin position="6"/>
        <end position="119"/>
    </location>
</feature>
<proteinExistence type="inferred from homology"/>
<dbReference type="InterPro" id="IPR036291">
    <property type="entry name" value="NAD(P)-bd_dom_sf"/>
</dbReference>
<dbReference type="InterPro" id="IPR050984">
    <property type="entry name" value="Gfo/Idh/MocA_domain"/>
</dbReference>
<feature type="domain" description="GFO/IDH/MocA-like oxidoreductase" evidence="4">
    <location>
        <begin position="132"/>
        <end position="246"/>
    </location>
</feature>
<name>A0A1M5XEE5_9CLOT</name>
<evidence type="ECO:0000259" key="3">
    <source>
        <dbReference type="Pfam" id="PF01408"/>
    </source>
</evidence>
<dbReference type="GO" id="GO:0000166">
    <property type="term" value="F:nucleotide binding"/>
    <property type="evidence" value="ECO:0007669"/>
    <property type="project" value="InterPro"/>
</dbReference>
<reference evidence="5 6" key="1">
    <citation type="submission" date="2016-11" db="EMBL/GenBank/DDBJ databases">
        <authorList>
            <person name="Jaros S."/>
            <person name="Januszkiewicz K."/>
            <person name="Wedrychowicz H."/>
        </authorList>
    </citation>
    <scope>NUCLEOTIDE SEQUENCE [LARGE SCALE GENOMIC DNA]</scope>
    <source>
        <strain evidence="5 6">DSM 8605</strain>
    </source>
</reference>
<dbReference type="EMBL" id="FQXM01000028">
    <property type="protein sequence ID" value="SHH98200.1"/>
    <property type="molecule type" value="Genomic_DNA"/>
</dbReference>
<keyword evidence="2" id="KW-0560">Oxidoreductase</keyword>
<evidence type="ECO:0000313" key="5">
    <source>
        <dbReference type="EMBL" id="SHH98200.1"/>
    </source>
</evidence>
<evidence type="ECO:0000256" key="2">
    <source>
        <dbReference type="ARBA" id="ARBA00023002"/>
    </source>
</evidence>
<dbReference type="GO" id="GO:0016491">
    <property type="term" value="F:oxidoreductase activity"/>
    <property type="evidence" value="ECO:0007669"/>
    <property type="project" value="UniProtKB-KW"/>
</dbReference>
<dbReference type="InterPro" id="IPR055170">
    <property type="entry name" value="GFO_IDH_MocA-like_dom"/>
</dbReference>
<dbReference type="AlphaFoldDB" id="A0A1M5XEE5"/>
<evidence type="ECO:0000256" key="1">
    <source>
        <dbReference type="ARBA" id="ARBA00010928"/>
    </source>
</evidence>
<dbReference type="STRING" id="1121316.SAMN02745207_03586"/>
<keyword evidence="6" id="KW-1185">Reference proteome</keyword>
<dbReference type="Pfam" id="PF01408">
    <property type="entry name" value="GFO_IDH_MocA"/>
    <property type="match status" value="1"/>
</dbReference>
<accession>A0A1M5XEE5</accession>
<dbReference type="Gene3D" id="3.40.50.720">
    <property type="entry name" value="NAD(P)-binding Rossmann-like Domain"/>
    <property type="match status" value="1"/>
</dbReference>
<evidence type="ECO:0000313" key="6">
    <source>
        <dbReference type="Proteomes" id="UP000184447"/>
    </source>
</evidence>
<dbReference type="SUPFAM" id="SSF51735">
    <property type="entry name" value="NAD(P)-binding Rossmann-fold domains"/>
    <property type="match status" value="1"/>
</dbReference>
<sequence length="329" mass="37461">MKIKWGILAPGGISHSFVKGLKSLEDAEIYAVASRSEERAKEFGEKYDIEKCYGSYEELINDEQVEVIYIATPHNFHKKYSIECLKAGKAVLCEKSVAMNTEELEEILACAKQENVFFMEAMWTRFLPITEKIIEIIKEGTIGDIKMMRTDFSFNAPYKPEQRLFNAKLAGGALLDVGIYPISYSSMFINGDVTNIKSSAYIGETNVDEQDSALLSYENGEMASLTFGLITDGSKDSWIIGTKGKIYIPNFWYAEKAEIYKGNEKIKEINLPHNVNGYEYEAQEVMSCLKDGKIESSKRTWNDTLKVMKIMDSLREEWKLEYPTEAFIK</sequence>
<dbReference type="Proteomes" id="UP000184447">
    <property type="component" value="Unassembled WGS sequence"/>
</dbReference>
<dbReference type="OrthoDB" id="9783105at2"/>
<dbReference type="PANTHER" id="PTHR22604">
    <property type="entry name" value="OXIDOREDUCTASES"/>
    <property type="match status" value="1"/>
</dbReference>
<dbReference type="InterPro" id="IPR000683">
    <property type="entry name" value="Gfo/Idh/MocA-like_OxRdtase_N"/>
</dbReference>
<protein>
    <submittedName>
        <fullName evidence="5">Predicted dehydrogenase</fullName>
    </submittedName>
</protein>
<comment type="similarity">
    <text evidence="1">Belongs to the Gfo/Idh/MocA family.</text>
</comment>
<dbReference type="Gene3D" id="3.30.360.10">
    <property type="entry name" value="Dihydrodipicolinate Reductase, domain 2"/>
    <property type="match status" value="1"/>
</dbReference>
<dbReference type="PANTHER" id="PTHR22604:SF105">
    <property type="entry name" value="TRANS-1,2-DIHYDROBENZENE-1,2-DIOL DEHYDROGENASE"/>
    <property type="match status" value="1"/>
</dbReference>
<gene>
    <name evidence="5" type="ORF">SAMN02745207_03586</name>
</gene>